<dbReference type="InterPro" id="IPR016161">
    <property type="entry name" value="Ald_DH/histidinol_DH"/>
</dbReference>
<dbReference type="EMBL" id="JAAFOW010001387">
    <property type="protein sequence ID" value="KAF5260889.1"/>
    <property type="molecule type" value="Genomic_DNA"/>
</dbReference>
<name>A0A8H5A9W9_FUSOX</name>
<evidence type="ECO:0000313" key="2">
    <source>
        <dbReference type="EMBL" id="KAF5260889.1"/>
    </source>
</evidence>
<dbReference type="Gene3D" id="2.60.120.10">
    <property type="entry name" value="Jelly Rolls"/>
    <property type="match status" value="1"/>
</dbReference>
<comment type="caution">
    <text evidence="2">The sequence shown here is derived from an EMBL/GenBank/DDBJ whole genome shotgun (WGS) entry which is preliminary data.</text>
</comment>
<dbReference type="InterPro" id="IPR016162">
    <property type="entry name" value="Ald_DH_N"/>
</dbReference>
<gene>
    <name evidence="2" type="ORF">FOXYS1_8450</name>
</gene>
<sequence>MASALDQYRAVSAAWAEGRLENVLQRQKELALLHANIKVSSTNLIKAICSDLQTSKASAADELRLALDSIKHLYDDLDFPSTLAKEKQVRTGASSSSNLIALGPVLIDPSPYSPFLSTVAPLAAAVAAGSSAIVLAPSASLDLNTELRNLISKSLDVEAFAITESDSADIRRELSKQHFGAAALQNLSLRDDLFTSLYKTNPLIRVLSPPSGISTAFVDRSVEDLEAVASHLVASGPRTPRYNPLRTPHLVFVDEIHIAHLDNLIRADTRTNVSLSFSSGRDNAQAFDELLTSIFPTSKRNLPKHASGHLSAVIALDNSDAIIAEHVQRAAELLANSDNGLLLVPIRSLDHGIDIFNKINGNNPSQATYIFASSEASSYVAMFTNTLHVFINTIPQWSLATVAPSTPLVENRLLYRREDFSVNKPILQESIHYVDSTRAEKESAWNILSHRLQLGKIKQQKGGRLSYFERGLLVGLALSLIAVSVSDTMGLNAGSPLRRVVTHHKGQNSAILSDKELKLTSGFGSNAVTIWRNDKYPAELVDKDPVGTDPVIYTPGSLIRVVDFPPNSSGHNHRTASLDYGIVFEGELEMVLADGSKTVVRAGDIIVQQATLHQWNNLTDKPARVVFVLLPSEKTVNGVNVSETGVPEKYLPKIS</sequence>
<dbReference type="SUPFAM" id="SSF51182">
    <property type="entry name" value="RmlC-like cupins"/>
    <property type="match status" value="1"/>
</dbReference>
<dbReference type="PANTHER" id="PTHR36156:SF2">
    <property type="entry name" value="CUPIN TYPE-2 DOMAIN-CONTAINING PROTEIN"/>
    <property type="match status" value="1"/>
</dbReference>
<evidence type="ECO:0000259" key="1">
    <source>
        <dbReference type="Pfam" id="PF07883"/>
    </source>
</evidence>
<evidence type="ECO:0000313" key="3">
    <source>
        <dbReference type="Proteomes" id="UP000558688"/>
    </source>
</evidence>
<accession>A0A8H5A9W9</accession>
<dbReference type="InterPro" id="IPR013096">
    <property type="entry name" value="Cupin_2"/>
</dbReference>
<dbReference type="InterPro" id="IPR047142">
    <property type="entry name" value="OryJ/VirC-like"/>
</dbReference>
<dbReference type="InterPro" id="IPR011051">
    <property type="entry name" value="RmlC_Cupin_sf"/>
</dbReference>
<proteinExistence type="predicted"/>
<dbReference type="Gene3D" id="3.40.605.10">
    <property type="entry name" value="Aldehyde Dehydrogenase, Chain A, domain 1"/>
    <property type="match status" value="1"/>
</dbReference>
<organism evidence="2 3">
    <name type="scientific">Fusarium oxysporum</name>
    <name type="common">Fusarium vascular wilt</name>
    <dbReference type="NCBI Taxonomy" id="5507"/>
    <lineage>
        <taxon>Eukaryota</taxon>
        <taxon>Fungi</taxon>
        <taxon>Dikarya</taxon>
        <taxon>Ascomycota</taxon>
        <taxon>Pezizomycotina</taxon>
        <taxon>Sordariomycetes</taxon>
        <taxon>Hypocreomycetidae</taxon>
        <taxon>Hypocreales</taxon>
        <taxon>Nectriaceae</taxon>
        <taxon>Fusarium</taxon>
        <taxon>Fusarium oxysporum species complex</taxon>
    </lineage>
</organism>
<dbReference type="SUPFAM" id="SSF53720">
    <property type="entry name" value="ALDH-like"/>
    <property type="match status" value="1"/>
</dbReference>
<dbReference type="GO" id="GO:0016491">
    <property type="term" value="F:oxidoreductase activity"/>
    <property type="evidence" value="ECO:0007669"/>
    <property type="project" value="InterPro"/>
</dbReference>
<dbReference type="InterPro" id="IPR014710">
    <property type="entry name" value="RmlC-like_jellyroll"/>
</dbReference>
<dbReference type="Pfam" id="PF07883">
    <property type="entry name" value="Cupin_2"/>
    <property type="match status" value="1"/>
</dbReference>
<dbReference type="Proteomes" id="UP000558688">
    <property type="component" value="Unassembled WGS sequence"/>
</dbReference>
<dbReference type="PANTHER" id="PTHR36156">
    <property type="entry name" value="SLR2101 PROTEIN"/>
    <property type="match status" value="1"/>
</dbReference>
<dbReference type="CDD" id="cd02231">
    <property type="entry name" value="cupin_BLL6423-like"/>
    <property type="match status" value="1"/>
</dbReference>
<feature type="domain" description="Cupin type-2" evidence="1">
    <location>
        <begin position="561"/>
        <end position="628"/>
    </location>
</feature>
<protein>
    <recommendedName>
        <fullName evidence="1">Cupin type-2 domain-containing protein</fullName>
    </recommendedName>
</protein>
<dbReference type="AlphaFoldDB" id="A0A8H5A9W9"/>
<reference evidence="2" key="1">
    <citation type="submission" date="2020-02" db="EMBL/GenBank/DDBJ databases">
        <title>Identification and distribution of gene clusters putatively required for synthesis of sphingolipid metabolism inhibitors in phylogenetically diverse species of the filamentous fungus Fusarium.</title>
        <authorList>
            <person name="Kim H.-S."/>
            <person name="Busman M."/>
            <person name="Brown D.W."/>
            <person name="Divon H."/>
            <person name="Uhlig S."/>
            <person name="Proctor R.H."/>
        </authorList>
    </citation>
    <scope>NUCLEOTIDE SEQUENCE [LARGE SCALE GENOMIC DNA]</scope>
    <source>
        <strain evidence="2">NRRL 39464</strain>
    </source>
</reference>